<dbReference type="InterPro" id="IPR016024">
    <property type="entry name" value="ARM-type_fold"/>
</dbReference>
<keyword evidence="2" id="KW-1185">Reference proteome</keyword>
<accession>A0ABR2ID73</accession>
<evidence type="ECO:0000313" key="1">
    <source>
        <dbReference type="EMBL" id="KAK8861024.1"/>
    </source>
</evidence>
<dbReference type="EMBL" id="JAPFFF010000018">
    <property type="protein sequence ID" value="KAK8861024.1"/>
    <property type="molecule type" value="Genomic_DNA"/>
</dbReference>
<protein>
    <submittedName>
        <fullName evidence="1">Uncharacterized protein</fullName>
    </submittedName>
</protein>
<evidence type="ECO:0000313" key="2">
    <source>
        <dbReference type="Proteomes" id="UP001470230"/>
    </source>
</evidence>
<proteinExistence type="predicted"/>
<reference evidence="1 2" key="1">
    <citation type="submission" date="2024-04" db="EMBL/GenBank/DDBJ databases">
        <title>Tritrichomonas musculus Genome.</title>
        <authorList>
            <person name="Alves-Ferreira E."/>
            <person name="Grigg M."/>
            <person name="Lorenzi H."/>
            <person name="Galac M."/>
        </authorList>
    </citation>
    <scope>NUCLEOTIDE SEQUENCE [LARGE SCALE GENOMIC DNA]</scope>
    <source>
        <strain evidence="1 2">EAF2021</strain>
    </source>
</reference>
<comment type="caution">
    <text evidence="1">The sequence shown here is derived from an EMBL/GenBank/DDBJ whole genome shotgun (WGS) entry which is preliminary data.</text>
</comment>
<name>A0ABR2ID73_9EUKA</name>
<sequence length="366" mass="42766">MLQHIIYFSSNDIDQNSIFLNHQFLERLINYYLFELNISSVFIICHNIITDSNFNLDLLNIIIESNYIPFFLKNFQSNEHFLTMLNTLIYKIHILKPKELIIFNDTIPAMINTIISNFFKDQLLCIDSLCNLSSTPGCLNAALKYGLLDAFQKTLPYSKILTFCKILFLFLQIHEIDASFKLPNDTILSLLLYHFEISEDKEAIIMIDYLRYLINDDTQFFFESDIINELLSITLKCSFKKKKEIVYFFAQSFPIIFQNCSQFLHQICIKTVGIKFQNATIHNIISLIMETCMSFDDNKIDTCLKAIEFYFSQNLNDAYSAADETNFSNILFEIVNNNTRPIFTINFAQFLLSSFFNETVSNENEI</sequence>
<organism evidence="1 2">
    <name type="scientific">Tritrichomonas musculus</name>
    <dbReference type="NCBI Taxonomy" id="1915356"/>
    <lineage>
        <taxon>Eukaryota</taxon>
        <taxon>Metamonada</taxon>
        <taxon>Parabasalia</taxon>
        <taxon>Tritrichomonadida</taxon>
        <taxon>Tritrichomonadidae</taxon>
        <taxon>Tritrichomonas</taxon>
    </lineage>
</organism>
<dbReference type="Proteomes" id="UP001470230">
    <property type="component" value="Unassembled WGS sequence"/>
</dbReference>
<gene>
    <name evidence="1" type="ORF">M9Y10_012716</name>
</gene>
<dbReference type="SUPFAM" id="SSF48371">
    <property type="entry name" value="ARM repeat"/>
    <property type="match status" value="1"/>
</dbReference>